<dbReference type="GeneID" id="98346797"/>
<protein>
    <recommendedName>
        <fullName evidence="6">Cytosolic protein</fullName>
    </recommendedName>
</protein>
<proteinExistence type="predicted"/>
<organism evidence="3 4">
    <name type="scientific">Staphylococcus schweitzeri</name>
    <dbReference type="NCBI Taxonomy" id="1654388"/>
    <lineage>
        <taxon>Bacteria</taxon>
        <taxon>Bacillati</taxon>
        <taxon>Bacillota</taxon>
        <taxon>Bacilli</taxon>
        <taxon>Bacillales</taxon>
        <taxon>Staphylococcaceae</taxon>
        <taxon>Staphylococcus</taxon>
    </lineage>
</organism>
<feature type="coiled-coil region" evidence="1">
    <location>
        <begin position="338"/>
        <end position="365"/>
    </location>
</feature>
<gene>
    <name evidence="3" type="ORF">CD116_09310</name>
    <name evidence="2" type="ORF">ILQ21_07750</name>
</gene>
<comment type="caution">
    <text evidence="3">The sequence shown here is derived from an EMBL/GenBank/DDBJ whole genome shotgun (WGS) entry which is preliminary data.</text>
</comment>
<dbReference type="Gene3D" id="3.40.50.1820">
    <property type="entry name" value="alpha/beta hydrolase"/>
    <property type="match status" value="1"/>
</dbReference>
<dbReference type="AlphaFoldDB" id="A0A2K4AFI3"/>
<sequence>MSQTEYQIKPGNIKANSEETSTVSKISYEIENANNSGLKKGKINEQIEGLKEEGKFPKNLKYLKSYTDPNTGTTTTAFKNKDTGKVTLGMTGTNLHFEEMGNVLKHPFDHSDQDKKDAEEMLKDFGADANIGLGTVTDKDPHFKDTQDFIKDIKKEYEIDTITGHSLGGRDAIILGVSNDIKNIVVYNPAPLSIRDFRIFALKNMPASAIGDIEIKKMLKNYNGHIVRFVSDKDELDGFVSQFMYDTAGEKIVLNNGEGHDMGAFLRKYAQAKILSELRKVKGYEDANNKSFKSVKDNTKSKLGKVEELRVNWLQANGGALSSSQLKLLESVSALIIAEGLSKLVKEESNQLEKMYDNMKDKFQENWKNSQKAGNKIGTKLSHDGVLTALRNGDAYENKFETEPVTKIEQKLKELNDINIDCHNYVSKIKDSVNAIVGNDQLLASQIAGVI</sequence>
<dbReference type="EMBL" id="JADAMT010000010">
    <property type="protein sequence ID" value="MBE2128935.1"/>
    <property type="molecule type" value="Genomic_DNA"/>
</dbReference>
<evidence type="ECO:0000313" key="4">
    <source>
        <dbReference type="Proteomes" id="UP000236395"/>
    </source>
</evidence>
<name>A0A2K4AFI3_9STAP</name>
<dbReference type="EMBL" id="PPQS01000042">
    <property type="protein sequence ID" value="PNZ48851.1"/>
    <property type="molecule type" value="Genomic_DNA"/>
</dbReference>
<keyword evidence="5" id="KW-1185">Reference proteome</keyword>
<keyword evidence="1" id="KW-0175">Coiled coil</keyword>
<evidence type="ECO:0000313" key="2">
    <source>
        <dbReference type="EMBL" id="MBE2128935.1"/>
    </source>
</evidence>
<dbReference type="Proteomes" id="UP000596960">
    <property type="component" value="Unassembled WGS sequence"/>
</dbReference>
<dbReference type="Proteomes" id="UP000236395">
    <property type="component" value="Unassembled WGS sequence"/>
</dbReference>
<dbReference type="SUPFAM" id="SSF53474">
    <property type="entry name" value="alpha/beta-Hydrolases"/>
    <property type="match status" value="1"/>
</dbReference>
<dbReference type="RefSeq" id="WP_047549993.1">
    <property type="nucleotide sequence ID" value="NZ_CBCSFW010000005.1"/>
</dbReference>
<evidence type="ECO:0000313" key="3">
    <source>
        <dbReference type="EMBL" id="PNZ48851.1"/>
    </source>
</evidence>
<dbReference type="InterPro" id="IPR029058">
    <property type="entry name" value="AB_hydrolase_fold"/>
</dbReference>
<accession>A0A2K4AFI3</accession>
<evidence type="ECO:0000256" key="1">
    <source>
        <dbReference type="SAM" id="Coils"/>
    </source>
</evidence>
<reference evidence="3 4" key="1">
    <citation type="submission" date="2017-08" db="EMBL/GenBank/DDBJ databases">
        <title>Draft genome sequences of 64 type strains of genus Staph aureus.</title>
        <authorList>
            <person name="Cole K."/>
            <person name="Golubchik T."/>
            <person name="Russell J."/>
            <person name="Foster D."/>
            <person name="Llewelyn M."/>
            <person name="Wilson D."/>
            <person name="Crook D."/>
            <person name="Paul J."/>
        </authorList>
    </citation>
    <scope>NUCLEOTIDE SEQUENCE [LARGE SCALE GENOMIC DNA]</scope>
    <source>
        <strain evidence="3 4">DSM 28300</strain>
    </source>
</reference>
<evidence type="ECO:0008006" key="6">
    <source>
        <dbReference type="Google" id="ProtNLM"/>
    </source>
</evidence>
<evidence type="ECO:0000313" key="5">
    <source>
        <dbReference type="Proteomes" id="UP000596960"/>
    </source>
</evidence>
<reference evidence="2 5" key="2">
    <citation type="submission" date="2020-10" db="EMBL/GenBank/DDBJ databases">
        <title>Phenotypic and genomic profiling of Staphylococcus argenteus in Canada and the United States and recommendations for clinical result reporting.</title>
        <authorList>
            <person name="Eshaghi A."/>
            <person name="Bommersbach C."/>
            <person name="Zitterman S."/>
            <person name="Burnham C.-A.D."/>
            <person name="Patel R."/>
            <person name="Schuetz A.N."/>
            <person name="Patel S.N."/>
            <person name="Kus J.V."/>
        </authorList>
    </citation>
    <scope>NUCLEOTIDE SEQUENCE [LARGE SCALE GENOMIC DNA]</scope>
    <source>
        <strain evidence="2 5">DSM 28300</strain>
    </source>
</reference>